<dbReference type="Pfam" id="PF16186">
    <property type="entry name" value="Arm_3"/>
    <property type="match status" value="1"/>
</dbReference>
<feature type="region of interest" description="Disordered" evidence="7">
    <location>
        <begin position="48"/>
        <end position="79"/>
    </location>
</feature>
<dbReference type="GO" id="GO:0005737">
    <property type="term" value="C:cytoplasm"/>
    <property type="evidence" value="ECO:0007669"/>
    <property type="project" value="InterPro"/>
</dbReference>
<dbReference type="EnsemblMetazoa" id="SMAR015473-RA">
    <property type="protein sequence ID" value="SMAR015473-PA"/>
    <property type="gene ID" value="SMAR015473"/>
</dbReference>
<evidence type="ECO:0000256" key="3">
    <source>
        <dbReference type="ARBA" id="ARBA00022737"/>
    </source>
</evidence>
<dbReference type="FunFam" id="1.25.10.10:FF:000013">
    <property type="entry name" value="Importin subunit alpha"/>
    <property type="match status" value="1"/>
</dbReference>
<keyword evidence="2 5" id="KW-0813">Transport</keyword>
<dbReference type="InterPro" id="IPR032413">
    <property type="entry name" value="Arm_3"/>
</dbReference>
<dbReference type="InterPro" id="IPR024931">
    <property type="entry name" value="Importin_alpha"/>
</dbReference>
<protein>
    <recommendedName>
        <fullName evidence="5">Importin subunit alpha</fullName>
    </recommendedName>
</protein>
<feature type="compositionally biased region" description="Basic and acidic residues" evidence="7">
    <location>
        <begin position="48"/>
        <end position="63"/>
    </location>
</feature>
<dbReference type="InterPro" id="IPR036975">
    <property type="entry name" value="Importin-a_IBB_sf"/>
</dbReference>
<dbReference type="eggNOG" id="KOG0166">
    <property type="taxonomic scope" value="Eukaryota"/>
</dbReference>
<accession>T1JNP4</accession>
<dbReference type="PANTHER" id="PTHR23316">
    <property type="entry name" value="IMPORTIN ALPHA"/>
    <property type="match status" value="1"/>
</dbReference>
<dbReference type="GO" id="GO:0006606">
    <property type="term" value="P:protein import into nucleus"/>
    <property type="evidence" value="ECO:0007669"/>
    <property type="project" value="InterPro"/>
</dbReference>
<feature type="domain" description="IBB" evidence="8">
    <location>
        <begin position="13"/>
        <end position="76"/>
    </location>
</feature>
<dbReference type="HOGENOM" id="CLU_018084_6_0_1"/>
<reference evidence="10" key="1">
    <citation type="submission" date="2011-05" db="EMBL/GenBank/DDBJ databases">
        <authorList>
            <person name="Richards S.R."/>
            <person name="Qu J."/>
            <person name="Jiang H."/>
            <person name="Jhangiani S.N."/>
            <person name="Agravi P."/>
            <person name="Goodspeed R."/>
            <person name="Gross S."/>
            <person name="Mandapat C."/>
            <person name="Jackson L."/>
            <person name="Mathew T."/>
            <person name="Pu L."/>
            <person name="Thornton R."/>
            <person name="Saada N."/>
            <person name="Wilczek-Boney K.B."/>
            <person name="Lee S."/>
            <person name="Kovar C."/>
            <person name="Wu Y."/>
            <person name="Scherer S.E."/>
            <person name="Worley K.C."/>
            <person name="Muzny D.M."/>
            <person name="Gibbs R."/>
        </authorList>
    </citation>
    <scope>NUCLEOTIDE SEQUENCE</scope>
    <source>
        <strain evidence="10">Brora</strain>
    </source>
</reference>
<dbReference type="PROSITE" id="PS50176">
    <property type="entry name" value="ARM_REPEAT"/>
    <property type="match status" value="2"/>
</dbReference>
<dbReference type="InterPro" id="IPR016024">
    <property type="entry name" value="ARM-type_fold"/>
</dbReference>
<dbReference type="InterPro" id="IPR011989">
    <property type="entry name" value="ARM-like"/>
</dbReference>
<dbReference type="SUPFAM" id="SSF48371">
    <property type="entry name" value="ARM repeat"/>
    <property type="match status" value="1"/>
</dbReference>
<dbReference type="AlphaFoldDB" id="T1JNP4"/>
<name>T1JNP4_STRMM</name>
<dbReference type="EMBL" id="JH431832">
    <property type="status" value="NOT_ANNOTATED_CDS"/>
    <property type="molecule type" value="Genomic_DNA"/>
</dbReference>
<feature type="repeat" description="ARM" evidence="6">
    <location>
        <begin position="183"/>
        <end position="211"/>
    </location>
</feature>
<dbReference type="Proteomes" id="UP000014500">
    <property type="component" value="Unassembled WGS sequence"/>
</dbReference>
<reference evidence="9" key="2">
    <citation type="submission" date="2015-02" db="UniProtKB">
        <authorList>
            <consortium name="EnsemblMetazoa"/>
        </authorList>
    </citation>
    <scope>IDENTIFICATION</scope>
</reference>
<evidence type="ECO:0000256" key="5">
    <source>
        <dbReference type="PIRNR" id="PIRNR005673"/>
    </source>
</evidence>
<dbReference type="Pfam" id="PF01749">
    <property type="entry name" value="IBB"/>
    <property type="match status" value="1"/>
</dbReference>
<evidence type="ECO:0000256" key="2">
    <source>
        <dbReference type="ARBA" id="ARBA00022448"/>
    </source>
</evidence>
<dbReference type="STRING" id="126957.T1JNP4"/>
<evidence type="ECO:0000256" key="4">
    <source>
        <dbReference type="ARBA" id="ARBA00022927"/>
    </source>
</evidence>
<dbReference type="InterPro" id="IPR002652">
    <property type="entry name" value="Importin-a_IBB"/>
</dbReference>
<evidence type="ECO:0000256" key="7">
    <source>
        <dbReference type="SAM" id="MobiDB-lite"/>
    </source>
</evidence>
<organism evidence="9 10">
    <name type="scientific">Strigamia maritima</name>
    <name type="common">European centipede</name>
    <name type="synonym">Geophilus maritimus</name>
    <dbReference type="NCBI Taxonomy" id="126957"/>
    <lineage>
        <taxon>Eukaryota</taxon>
        <taxon>Metazoa</taxon>
        <taxon>Ecdysozoa</taxon>
        <taxon>Arthropoda</taxon>
        <taxon>Myriapoda</taxon>
        <taxon>Chilopoda</taxon>
        <taxon>Pleurostigmophora</taxon>
        <taxon>Geophilomorpha</taxon>
        <taxon>Linotaeniidae</taxon>
        <taxon>Strigamia</taxon>
    </lineage>
</organism>
<dbReference type="SMART" id="SM00185">
    <property type="entry name" value="ARM"/>
    <property type="match status" value="8"/>
</dbReference>
<evidence type="ECO:0000313" key="9">
    <source>
        <dbReference type="EnsemblMetazoa" id="SMAR015473-PA"/>
    </source>
</evidence>
<dbReference type="FunFam" id="1.20.5.690:FF:000001">
    <property type="entry name" value="Importin subunit alpha"/>
    <property type="match status" value="1"/>
</dbReference>
<evidence type="ECO:0000256" key="6">
    <source>
        <dbReference type="PROSITE-ProRule" id="PRU00259"/>
    </source>
</evidence>
<dbReference type="Gene3D" id="1.25.10.10">
    <property type="entry name" value="Leucine-rich Repeat Variant"/>
    <property type="match status" value="1"/>
</dbReference>
<dbReference type="PhylomeDB" id="T1JNP4"/>
<keyword evidence="3" id="KW-0677">Repeat</keyword>
<dbReference type="Pfam" id="PF00514">
    <property type="entry name" value="Arm"/>
    <property type="match status" value="8"/>
</dbReference>
<keyword evidence="4 5" id="KW-0653">Protein transport</keyword>
<dbReference type="InterPro" id="IPR000225">
    <property type="entry name" value="Armadillo"/>
</dbReference>
<evidence type="ECO:0000259" key="8">
    <source>
        <dbReference type="PROSITE" id="PS51214"/>
    </source>
</evidence>
<dbReference type="Gene3D" id="1.20.5.690">
    <property type="entry name" value="Importin-alpha, importin-beta-binding domain"/>
    <property type="match status" value="1"/>
</dbReference>
<dbReference type="PIRSF" id="PIRSF005673">
    <property type="entry name" value="Importin_alpha"/>
    <property type="match status" value="1"/>
</dbReference>
<dbReference type="GO" id="GO:0061608">
    <property type="term" value="F:nuclear import signal receptor activity"/>
    <property type="evidence" value="ECO:0007669"/>
    <property type="project" value="InterPro"/>
</dbReference>
<evidence type="ECO:0000256" key="1">
    <source>
        <dbReference type="ARBA" id="ARBA00010394"/>
    </source>
</evidence>
<dbReference type="OMA" id="EMIQMLY"/>
<sequence length="553" mass="61956">MTSDPNIRLGPPSNEIESFQMSTNTSNTHRYRYKNSALDAQELRRRREEEGVQLRKQKREQQLSKRRNVNLPYEHDQDDEISSTMQEDYNQFMSQGGITQDMVQALYSADVEQQLNATQKFRRLLSREPNPPIDEVVQTGIVPRFVQLLQKEENCTLQFEAAWTLTNIASGTSLQTRIVIDAGAVPIFIKLLGSAYEDVQEQAIWALGNIAGDSPDYRDLVLDHEILVPLLQLVSKSTRLSMIRNAVWALSNLCRGKTPPPDFVKVSPCLPVLSRLLFHNDSDVLTDSCWALSYLSDGPNDKIQAVIDAGVCRRLVELLMHSSQSVVSAALRAVGNIVTGDDIQTQVILNCSALPCLHHLLSSPKESIRKEACWTISNITAGNRAQIQAVIDANIFPVLIEILGKAEFKTRKEAAWAITNATSGGTAEQIRFLVDQGCISPLCDLLTVMDSKIIQVALNGLENILRLGEQDAKNHVGNNPYTIMIEECYGLDKIEFLQSHENMDIYQKAFDIIEHYFGSEEEDVNVAPRVDENAQQYEFNAGEDNVPMGGFQF</sequence>
<evidence type="ECO:0000313" key="10">
    <source>
        <dbReference type="Proteomes" id="UP000014500"/>
    </source>
</evidence>
<dbReference type="PROSITE" id="PS51214">
    <property type="entry name" value="IBB"/>
    <property type="match status" value="1"/>
</dbReference>
<proteinExistence type="inferred from homology"/>
<feature type="repeat" description="ARM" evidence="6">
    <location>
        <begin position="140"/>
        <end position="183"/>
    </location>
</feature>
<keyword evidence="10" id="KW-1185">Reference proteome</keyword>
<comment type="similarity">
    <text evidence="1 5">Belongs to the importin alpha family.</text>
</comment>